<feature type="signal peptide" evidence="3">
    <location>
        <begin position="1"/>
        <end position="20"/>
    </location>
</feature>
<feature type="compositionally biased region" description="Basic and acidic residues" evidence="1">
    <location>
        <begin position="425"/>
        <end position="436"/>
    </location>
</feature>
<keyword evidence="2" id="KW-0472">Membrane</keyword>
<reference evidence="4" key="1">
    <citation type="submission" date="2021-01" db="UniProtKB">
        <authorList>
            <consortium name="EnsemblMetazoa"/>
        </authorList>
    </citation>
    <scope>IDENTIFICATION</scope>
</reference>
<feature type="compositionally biased region" description="Basic and acidic residues" evidence="1">
    <location>
        <begin position="585"/>
        <end position="598"/>
    </location>
</feature>
<keyword evidence="3" id="KW-0732">Signal</keyword>
<keyword evidence="2" id="KW-1133">Transmembrane helix</keyword>
<dbReference type="Proteomes" id="UP000594262">
    <property type="component" value="Unplaced"/>
</dbReference>
<evidence type="ECO:0000256" key="3">
    <source>
        <dbReference type="SAM" id="SignalP"/>
    </source>
</evidence>
<feature type="compositionally biased region" description="Basic and acidic residues" evidence="1">
    <location>
        <begin position="545"/>
        <end position="573"/>
    </location>
</feature>
<proteinExistence type="predicted"/>
<dbReference type="EnsemblMetazoa" id="CLYHEMT000247.1">
    <property type="protein sequence ID" value="CLYHEMP000247.1"/>
    <property type="gene ID" value="CLYHEMG000247"/>
</dbReference>
<feature type="region of interest" description="Disordered" evidence="1">
    <location>
        <begin position="411"/>
        <end position="598"/>
    </location>
</feature>
<feature type="region of interest" description="Disordered" evidence="1">
    <location>
        <begin position="225"/>
        <end position="289"/>
    </location>
</feature>
<keyword evidence="2" id="KW-0812">Transmembrane</keyword>
<organism evidence="4 5">
    <name type="scientific">Clytia hemisphaerica</name>
    <dbReference type="NCBI Taxonomy" id="252671"/>
    <lineage>
        <taxon>Eukaryota</taxon>
        <taxon>Metazoa</taxon>
        <taxon>Cnidaria</taxon>
        <taxon>Hydrozoa</taxon>
        <taxon>Hydroidolina</taxon>
        <taxon>Leptothecata</taxon>
        <taxon>Obeliida</taxon>
        <taxon>Clytiidae</taxon>
        <taxon>Clytia</taxon>
    </lineage>
</organism>
<feature type="compositionally biased region" description="Basic and acidic residues" evidence="1">
    <location>
        <begin position="487"/>
        <end position="511"/>
    </location>
</feature>
<feature type="chain" id="PRO_5029856959" description="Cnidarian restricted protein" evidence="3">
    <location>
        <begin position="21"/>
        <end position="598"/>
    </location>
</feature>
<protein>
    <recommendedName>
        <fullName evidence="6">Cnidarian restricted protein</fullName>
    </recommendedName>
</protein>
<evidence type="ECO:0000313" key="5">
    <source>
        <dbReference type="Proteomes" id="UP000594262"/>
    </source>
</evidence>
<feature type="compositionally biased region" description="Polar residues" evidence="1">
    <location>
        <begin position="231"/>
        <end position="244"/>
    </location>
</feature>
<name>A0A7M5WQ25_9CNID</name>
<feature type="compositionally biased region" description="Basic and acidic residues" evidence="1">
    <location>
        <begin position="251"/>
        <end position="276"/>
    </location>
</feature>
<accession>A0A7M5WQ25</accession>
<evidence type="ECO:0000313" key="4">
    <source>
        <dbReference type="EnsemblMetazoa" id="CLYHEMP000247.1"/>
    </source>
</evidence>
<feature type="transmembrane region" description="Helical" evidence="2">
    <location>
        <begin position="175"/>
        <end position="197"/>
    </location>
</feature>
<evidence type="ECO:0000256" key="2">
    <source>
        <dbReference type="SAM" id="Phobius"/>
    </source>
</evidence>
<keyword evidence="5" id="KW-1185">Reference proteome</keyword>
<evidence type="ECO:0008006" key="6">
    <source>
        <dbReference type="Google" id="ProtNLM"/>
    </source>
</evidence>
<evidence type="ECO:0000256" key="1">
    <source>
        <dbReference type="SAM" id="MobiDB-lite"/>
    </source>
</evidence>
<dbReference type="AlphaFoldDB" id="A0A7M5WQ25"/>
<sequence length="598" mass="67611">MKATVLFLFLIFVTELVIKAESLASSVIPTIHYNNSNNATVVKTPAKITAPPTPKLKIDVQFIVSLRDDKEAEISCIITTWNNISSTKGFYNVEYYQRFQISGVEDILQTYQTSFQLSHKLCKKETIQSSTGIRVKVIRQVSGGFRYNASSTEFDLNTFKEAINPKAKETTKNQIWIASAIAAFLIILSITLTLYICKLKRLCCCSKNTGKSRCHNVSQRSGNFEMHSGYRMNNNEDQNRSQGNLYEPIPDTDHHKKPLEQKQDESTYVDVDKIRDNSPPQKDGCAINDDSAYDDVTLKNGNENYADSAYDDVALLRNDENYADSSYDDVALLRNDENKESNRKDEAVEENGCKQYTHLKKVKPELYVDLQEDDENENEEEALLKDAEVKVLPQYKKDGSKNVEVYNPKLSKKSKLKSGQDEDYEKFKAIKGKEKNWPQNESQHIYSDPTDEQENSQLKNEGQEFNYGGGLPKGPSVRQTIYEMNEDGSHNEQSEKSKSGKSNLESDKQDTGLKPSESGKKKQSGKNANGYELADVAMKRGKSTPVEKGKPEKIGKKNRSVVEDRKKLFEQRGTENSTGPKKRTKTGESKCERESVAI</sequence>